<feature type="domain" description="ABC transporter" evidence="14">
    <location>
        <begin position="50"/>
        <end position="300"/>
    </location>
</feature>
<evidence type="ECO:0000256" key="10">
    <source>
        <dbReference type="ARBA" id="ARBA00039098"/>
    </source>
</evidence>
<dbReference type="Pfam" id="PF00005">
    <property type="entry name" value="ABC_tran"/>
    <property type="match status" value="1"/>
</dbReference>
<dbReference type="EC" id="7.2.2.11" evidence="10"/>
<dbReference type="InterPro" id="IPR003593">
    <property type="entry name" value="AAA+_ATPase"/>
</dbReference>
<protein>
    <recommendedName>
        <fullName evidence="11">Nickel import system ATP-binding protein NikD</fullName>
        <ecNumber evidence="10">7.2.2.11</ecNumber>
    </recommendedName>
</protein>
<dbReference type="EMBL" id="JAOPJZ010000002">
    <property type="protein sequence ID" value="MCU4751284.1"/>
    <property type="molecule type" value="Genomic_DNA"/>
</dbReference>
<evidence type="ECO:0000256" key="9">
    <source>
        <dbReference type="ARBA" id="ARBA00038669"/>
    </source>
</evidence>
<feature type="region of interest" description="Disordered" evidence="13">
    <location>
        <begin position="1"/>
        <end position="43"/>
    </location>
</feature>
<dbReference type="PANTHER" id="PTHR43297:SF13">
    <property type="entry name" value="NICKEL ABC TRANSPORTER, ATP-BINDING PROTEIN"/>
    <property type="match status" value="1"/>
</dbReference>
<dbReference type="SUPFAM" id="SSF52540">
    <property type="entry name" value="P-loop containing nucleoside triphosphate hydrolases"/>
    <property type="match status" value="1"/>
</dbReference>
<proteinExistence type="predicted"/>
<evidence type="ECO:0000256" key="7">
    <source>
        <dbReference type="ARBA" id="ARBA00023065"/>
    </source>
</evidence>
<dbReference type="Gene3D" id="3.40.50.300">
    <property type="entry name" value="P-loop containing nucleotide triphosphate hydrolases"/>
    <property type="match status" value="1"/>
</dbReference>
<evidence type="ECO:0000256" key="1">
    <source>
        <dbReference type="ARBA" id="ARBA00004202"/>
    </source>
</evidence>
<evidence type="ECO:0000256" key="11">
    <source>
        <dbReference type="ARBA" id="ARBA00044143"/>
    </source>
</evidence>
<evidence type="ECO:0000259" key="14">
    <source>
        <dbReference type="PROSITE" id="PS50893"/>
    </source>
</evidence>
<dbReference type="InterPro" id="IPR003439">
    <property type="entry name" value="ABC_transporter-like_ATP-bd"/>
</dbReference>
<dbReference type="InterPro" id="IPR017871">
    <property type="entry name" value="ABC_transporter-like_CS"/>
</dbReference>
<sequence>MSSENNDQSMTNRTRAEAGSRADMGKHGRYSTPPEEGETSLFADPDEPLLAVRDVRTYFDTDEGTVKASDGVSFDIQPGEIVGLVGESGCGKSVTSRSLMRLIQSPGYNPSGKLNFDGLDLMDLSKEEIRQVRGNRISMIFQEPMSALNPVFDIGWQVGEPLRVHEGLKKKAAREEAVELMRKVGIPSPEERVDDYPHQFSGGMRQRAMISMALACKPDLLIADEPTTSLDVTIEAQILELIQELNERQDMAVLIVTHDLGVVAETCDKVAVMYAGRIVEYADVETIFADPRHPYTKGLLNCIPDPRSDDQDLSPIEGQVPDLADPPEGCNFADRCPYATPECETTDPRLREVDDNHLSACIWEDPQ</sequence>
<dbReference type="CDD" id="cd03257">
    <property type="entry name" value="ABC_NikE_OppD_transporters"/>
    <property type="match status" value="1"/>
</dbReference>
<dbReference type="GO" id="GO:0016887">
    <property type="term" value="F:ATP hydrolysis activity"/>
    <property type="evidence" value="ECO:0007669"/>
    <property type="project" value="InterPro"/>
</dbReference>
<dbReference type="RefSeq" id="WP_342806893.1">
    <property type="nucleotide sequence ID" value="NZ_JAOPJZ010000002.1"/>
</dbReference>
<dbReference type="GO" id="GO:0005886">
    <property type="term" value="C:plasma membrane"/>
    <property type="evidence" value="ECO:0007669"/>
    <property type="project" value="UniProtKB-SubCell"/>
</dbReference>
<comment type="subunit">
    <text evidence="9">The complex is composed of two ATP-binding proteins (NikD and NikE), two transmembrane proteins (NikB and NikC) and a solute-binding protein (NikA).</text>
</comment>
<evidence type="ECO:0000256" key="13">
    <source>
        <dbReference type="SAM" id="MobiDB-lite"/>
    </source>
</evidence>
<dbReference type="PANTHER" id="PTHR43297">
    <property type="entry name" value="OLIGOPEPTIDE TRANSPORT ATP-BINDING PROTEIN APPD"/>
    <property type="match status" value="1"/>
</dbReference>
<evidence type="ECO:0000256" key="3">
    <source>
        <dbReference type="ARBA" id="ARBA00022475"/>
    </source>
</evidence>
<evidence type="ECO:0000256" key="6">
    <source>
        <dbReference type="ARBA" id="ARBA00022967"/>
    </source>
</evidence>
<accession>A0AAP3E6E9</accession>
<feature type="compositionally biased region" description="Basic and acidic residues" evidence="13">
    <location>
        <begin position="14"/>
        <end position="26"/>
    </location>
</feature>
<evidence type="ECO:0000313" key="16">
    <source>
        <dbReference type="Proteomes" id="UP001321047"/>
    </source>
</evidence>
<comment type="caution">
    <text evidence="15">The sequence shown here is derived from an EMBL/GenBank/DDBJ whole genome shotgun (WGS) entry which is preliminary data.</text>
</comment>
<keyword evidence="16" id="KW-1185">Reference proteome</keyword>
<evidence type="ECO:0000256" key="8">
    <source>
        <dbReference type="ARBA" id="ARBA00023136"/>
    </source>
</evidence>
<evidence type="ECO:0000256" key="2">
    <source>
        <dbReference type="ARBA" id="ARBA00022448"/>
    </source>
</evidence>
<keyword evidence="2" id="KW-0813">Transport</keyword>
<dbReference type="InterPro" id="IPR013563">
    <property type="entry name" value="Oligopep_ABC_C"/>
</dbReference>
<keyword evidence="4" id="KW-0547">Nucleotide-binding</keyword>
<dbReference type="InterPro" id="IPR027417">
    <property type="entry name" value="P-loop_NTPase"/>
</dbReference>
<name>A0AAP3E6E9_9EURY</name>
<dbReference type="InterPro" id="IPR050388">
    <property type="entry name" value="ABC_Ni/Peptide_Import"/>
</dbReference>
<dbReference type="GO" id="GO:0015413">
    <property type="term" value="F:ABC-type nickel transporter activity"/>
    <property type="evidence" value="ECO:0007669"/>
    <property type="project" value="UniProtKB-EC"/>
</dbReference>
<keyword evidence="5 15" id="KW-0067">ATP-binding</keyword>
<keyword evidence="8" id="KW-0472">Membrane</keyword>
<evidence type="ECO:0000256" key="12">
    <source>
        <dbReference type="ARBA" id="ARBA00048610"/>
    </source>
</evidence>
<organism evidence="15 16">
    <name type="scientific">Natronosalvus hydrolyticus</name>
    <dbReference type="NCBI Taxonomy" id="2979988"/>
    <lineage>
        <taxon>Archaea</taxon>
        <taxon>Methanobacteriati</taxon>
        <taxon>Methanobacteriota</taxon>
        <taxon>Stenosarchaea group</taxon>
        <taxon>Halobacteria</taxon>
        <taxon>Halobacteriales</taxon>
        <taxon>Natrialbaceae</taxon>
        <taxon>Natronosalvus</taxon>
    </lineage>
</organism>
<dbReference type="PROSITE" id="PS50893">
    <property type="entry name" value="ABC_TRANSPORTER_2"/>
    <property type="match status" value="1"/>
</dbReference>
<gene>
    <name evidence="15" type="ORF">OB919_04680</name>
</gene>
<comment type="subcellular location">
    <subcellularLocation>
        <location evidence="1">Cell membrane</location>
        <topology evidence="1">Peripheral membrane protein</topology>
    </subcellularLocation>
</comment>
<keyword evidence="3" id="KW-1003">Cell membrane</keyword>
<reference evidence="15 16" key="1">
    <citation type="submission" date="2022-09" db="EMBL/GenBank/DDBJ databases">
        <title>Enrichment on poylsaccharides allowed isolation of novel metabolic and taxonomic groups of Haloarchaea.</title>
        <authorList>
            <person name="Sorokin D.Y."/>
            <person name="Elcheninov A.G."/>
            <person name="Khizhniak T.V."/>
            <person name="Kolganova T.V."/>
            <person name="Kublanov I.V."/>
        </authorList>
    </citation>
    <scope>NUCLEOTIDE SEQUENCE [LARGE SCALE GENOMIC DNA]</scope>
    <source>
        <strain evidence="15 16">AArc-curdl1</strain>
    </source>
</reference>
<dbReference type="FunFam" id="3.40.50.300:FF:000016">
    <property type="entry name" value="Oligopeptide ABC transporter ATP-binding component"/>
    <property type="match status" value="1"/>
</dbReference>
<evidence type="ECO:0000256" key="5">
    <source>
        <dbReference type="ARBA" id="ARBA00022840"/>
    </source>
</evidence>
<keyword evidence="6" id="KW-1278">Translocase</keyword>
<dbReference type="GO" id="GO:0015833">
    <property type="term" value="P:peptide transport"/>
    <property type="evidence" value="ECO:0007669"/>
    <property type="project" value="InterPro"/>
</dbReference>
<evidence type="ECO:0000256" key="4">
    <source>
        <dbReference type="ARBA" id="ARBA00022741"/>
    </source>
</evidence>
<evidence type="ECO:0000313" key="15">
    <source>
        <dbReference type="EMBL" id="MCU4751284.1"/>
    </source>
</evidence>
<dbReference type="GO" id="GO:0005524">
    <property type="term" value="F:ATP binding"/>
    <property type="evidence" value="ECO:0007669"/>
    <property type="project" value="UniProtKB-KW"/>
</dbReference>
<dbReference type="Proteomes" id="UP001321047">
    <property type="component" value="Unassembled WGS sequence"/>
</dbReference>
<comment type="catalytic activity">
    <reaction evidence="12">
        <text>Ni(2+)(out) + ATP + H2O = Ni(2+)(in) + ADP + phosphate + H(+)</text>
        <dbReference type="Rhea" id="RHEA:15557"/>
        <dbReference type="ChEBI" id="CHEBI:15377"/>
        <dbReference type="ChEBI" id="CHEBI:15378"/>
        <dbReference type="ChEBI" id="CHEBI:30616"/>
        <dbReference type="ChEBI" id="CHEBI:43474"/>
        <dbReference type="ChEBI" id="CHEBI:49786"/>
        <dbReference type="ChEBI" id="CHEBI:456216"/>
        <dbReference type="EC" id="7.2.2.11"/>
    </reaction>
    <physiologicalReaction direction="left-to-right" evidence="12">
        <dbReference type="Rhea" id="RHEA:15558"/>
    </physiologicalReaction>
</comment>
<dbReference type="SMART" id="SM00382">
    <property type="entry name" value="AAA"/>
    <property type="match status" value="1"/>
</dbReference>
<feature type="compositionally biased region" description="Polar residues" evidence="13">
    <location>
        <begin position="1"/>
        <end position="13"/>
    </location>
</feature>
<dbReference type="Pfam" id="PF08352">
    <property type="entry name" value="oligo_HPY"/>
    <property type="match status" value="1"/>
</dbReference>
<keyword evidence="7" id="KW-0406">Ion transport</keyword>
<dbReference type="PROSITE" id="PS00211">
    <property type="entry name" value="ABC_TRANSPORTER_1"/>
    <property type="match status" value="1"/>
</dbReference>
<dbReference type="AlphaFoldDB" id="A0AAP3E6E9"/>
<dbReference type="NCBIfam" id="TIGR01727">
    <property type="entry name" value="oligo_HPY"/>
    <property type="match status" value="1"/>
</dbReference>